<gene>
    <name evidence="2" type="ORF">ACFP3U_06375</name>
</gene>
<protein>
    <submittedName>
        <fullName evidence="2">Ribosome-inactivating family protein</fullName>
    </submittedName>
</protein>
<organism evidence="2 3">
    <name type="scientific">Kitasatospora misakiensis</name>
    <dbReference type="NCBI Taxonomy" id="67330"/>
    <lineage>
        <taxon>Bacteria</taxon>
        <taxon>Bacillati</taxon>
        <taxon>Actinomycetota</taxon>
        <taxon>Actinomycetes</taxon>
        <taxon>Kitasatosporales</taxon>
        <taxon>Streptomycetaceae</taxon>
        <taxon>Kitasatospora</taxon>
    </lineage>
</organism>
<dbReference type="InterPro" id="IPR001574">
    <property type="entry name" value="Ribosome_inactivat_prot"/>
</dbReference>
<reference evidence="3" key="1">
    <citation type="journal article" date="2019" name="Int. J. Syst. Evol. Microbiol.">
        <title>The Global Catalogue of Microorganisms (GCM) 10K type strain sequencing project: providing services to taxonomists for standard genome sequencing and annotation.</title>
        <authorList>
            <consortium name="The Broad Institute Genomics Platform"/>
            <consortium name="The Broad Institute Genome Sequencing Center for Infectious Disease"/>
            <person name="Wu L."/>
            <person name="Ma J."/>
        </authorList>
    </citation>
    <scope>NUCLEOTIDE SEQUENCE [LARGE SCALE GENOMIC DNA]</scope>
    <source>
        <strain evidence="3">CGMCC 4.1437</strain>
    </source>
</reference>
<dbReference type="RefSeq" id="WP_380224223.1">
    <property type="nucleotide sequence ID" value="NZ_JBHSOF010000005.1"/>
</dbReference>
<name>A0ABW0WWF1_9ACTN</name>
<accession>A0ABW0WWF1</accession>
<proteinExistence type="predicted"/>
<dbReference type="Proteomes" id="UP001595975">
    <property type="component" value="Unassembled WGS sequence"/>
</dbReference>
<evidence type="ECO:0000313" key="3">
    <source>
        <dbReference type="Proteomes" id="UP001595975"/>
    </source>
</evidence>
<dbReference type="PRINTS" id="PR00396">
    <property type="entry name" value="SHIGARICIN"/>
</dbReference>
<comment type="caution">
    <text evidence="2">The sequence shown here is derived from an EMBL/GenBank/DDBJ whole genome shotgun (WGS) entry which is preliminary data.</text>
</comment>
<keyword evidence="1" id="KW-0732">Signal</keyword>
<dbReference type="InterPro" id="IPR017989">
    <property type="entry name" value="Ribosome_inactivat_1/2"/>
</dbReference>
<dbReference type="PANTHER" id="PTHR33453">
    <property type="match status" value="1"/>
</dbReference>
<feature type="signal peptide" evidence="1">
    <location>
        <begin position="1"/>
        <end position="28"/>
    </location>
</feature>
<sequence length="278" mass="31273">MLKKFWSALLSLAIATGLVTALSGPAHAADTRRVDWNISNITERGRQHAQNYWDVIDFIHRNSYGHDSGQAGVRQTTSEQRLIEVRVLDTDNTQLTSVYLWADNLYVAGFYAPATNTHLVFSDGRTQEFQQELGIRNARIMPRTGNYTGLPGGNDRQHLVLEPESIYNAMQALRRATEYNDNVGHALLVAIQVFSEAARFGPIFDRVRSNIRDWTHNDLGDGYADLENQWGQISSFANAVGPRHEQREMTILGRIVRSLADLRTVLGFVELNGGISRF</sequence>
<dbReference type="InterPro" id="IPR016138">
    <property type="entry name" value="Ribosome_inactivat_prot_sub1"/>
</dbReference>
<keyword evidence="3" id="KW-1185">Reference proteome</keyword>
<dbReference type="SUPFAM" id="SSF56371">
    <property type="entry name" value="Ribosome inactivating proteins (RIP)"/>
    <property type="match status" value="1"/>
</dbReference>
<dbReference type="InterPro" id="IPR036041">
    <property type="entry name" value="Ribosome-inact_prot_sf"/>
</dbReference>
<dbReference type="Pfam" id="PF00161">
    <property type="entry name" value="RIP"/>
    <property type="match status" value="1"/>
</dbReference>
<feature type="chain" id="PRO_5045731928" evidence="1">
    <location>
        <begin position="29"/>
        <end position="278"/>
    </location>
</feature>
<evidence type="ECO:0000256" key="1">
    <source>
        <dbReference type="SAM" id="SignalP"/>
    </source>
</evidence>
<evidence type="ECO:0000313" key="2">
    <source>
        <dbReference type="EMBL" id="MFC5662608.1"/>
    </source>
</evidence>
<dbReference type="EMBL" id="JBHSOF010000005">
    <property type="protein sequence ID" value="MFC5662608.1"/>
    <property type="molecule type" value="Genomic_DNA"/>
</dbReference>
<dbReference type="Gene3D" id="3.40.420.10">
    <property type="entry name" value="Ricin (A subunit), domain 1"/>
    <property type="match status" value="1"/>
</dbReference>
<dbReference type="PANTHER" id="PTHR33453:SF34">
    <property type="entry name" value="RIBOSOME-INACTIVATING PROTEIN"/>
    <property type="match status" value="1"/>
</dbReference>